<evidence type="ECO:0000256" key="1">
    <source>
        <dbReference type="ARBA" id="ARBA00022741"/>
    </source>
</evidence>
<dbReference type="Pfam" id="PF02492">
    <property type="entry name" value="cobW"/>
    <property type="match status" value="1"/>
</dbReference>
<dbReference type="GO" id="GO:0016787">
    <property type="term" value="F:hydrolase activity"/>
    <property type="evidence" value="ECO:0007669"/>
    <property type="project" value="UniProtKB-KW"/>
</dbReference>
<keyword evidence="1" id="KW-0547">Nucleotide-binding</keyword>
<dbReference type="EMBL" id="BJWK01000007">
    <property type="protein sequence ID" value="GEM09198.1"/>
    <property type="molecule type" value="Genomic_DNA"/>
</dbReference>
<feature type="domain" description="CobW/HypB/UreG nucleotide-binding" evidence="9">
    <location>
        <begin position="33"/>
        <end position="220"/>
    </location>
</feature>
<dbReference type="GO" id="GO:0005525">
    <property type="term" value="F:GTP binding"/>
    <property type="evidence" value="ECO:0007669"/>
    <property type="project" value="UniProtKB-KW"/>
</dbReference>
<evidence type="ECO:0000256" key="7">
    <source>
        <dbReference type="ARBA" id="ARBA00049117"/>
    </source>
</evidence>
<feature type="compositionally biased region" description="Basic and acidic residues" evidence="8">
    <location>
        <begin position="405"/>
        <end position="435"/>
    </location>
</feature>
<dbReference type="InterPro" id="IPR036627">
    <property type="entry name" value="CobW-likC_sf"/>
</dbReference>
<feature type="region of interest" description="Disordered" evidence="8">
    <location>
        <begin position="405"/>
        <end position="442"/>
    </location>
</feature>
<dbReference type="CDD" id="cd03112">
    <property type="entry name" value="CobW-like"/>
    <property type="match status" value="1"/>
</dbReference>
<evidence type="ECO:0000259" key="10">
    <source>
        <dbReference type="Pfam" id="PF07683"/>
    </source>
</evidence>
<evidence type="ECO:0000256" key="3">
    <source>
        <dbReference type="ARBA" id="ARBA00022833"/>
    </source>
</evidence>
<dbReference type="AlphaFoldDB" id="A0A511KFP7"/>
<accession>A0A511KFP7</accession>
<evidence type="ECO:0000313" key="11">
    <source>
        <dbReference type="EMBL" id="GEM09198.1"/>
    </source>
</evidence>
<dbReference type="PANTHER" id="PTHR13748:SF31">
    <property type="entry name" value="ZINC-REGULATED GTPASE METALLOPROTEIN ACTIVATOR 1A-RELATED"/>
    <property type="match status" value="1"/>
</dbReference>
<dbReference type="InterPro" id="IPR011629">
    <property type="entry name" value="CobW-like_C"/>
</dbReference>
<comment type="similarity">
    <text evidence="6">Belongs to the SIMIBI class G3E GTPase family. ZNG1 subfamily.</text>
</comment>
<dbReference type="Proteomes" id="UP000321518">
    <property type="component" value="Unassembled WGS sequence"/>
</dbReference>
<evidence type="ECO:0000256" key="2">
    <source>
        <dbReference type="ARBA" id="ARBA00022801"/>
    </source>
</evidence>
<sequence length="442" mass="48422">MLTEDLHVEDLSVSDDLDIDEVPQLVEPLAKVPLTVLTGYLGAGKSTLLDYILKEQHGRRIAVIMNEFGDTTDIESKAISVQSDEAMVEEWLELNNGCLCCSVRDTGLLAIINLMEKKGRFDQIMLETTGLADPAPIIESFWNEPALNLEVGLDAVVAVVDAAGIEKQLQEPRLDGSYNEAQRQIATADVVVLNKVDLVRPEDLDRIEAALRSVNSTALIHRTTRSSIDLSLILDLNIYASPSIPIRTETLAPFAQTDATSTCAGCESGDTSHSHAHPIPSSSAHADDISSLTIPLTTLPSVENGSAFYRIVSRLIWDSQVPPPSPSDEPLSVDLLRTKGFLRTQDGASYILQGVRDIFDISPVPAATVAEEEREVRPKLVLIGRGIKGREGEITRRFEEELRRALEQDEREGGGHGEGDEDMVERYASQDRDEPVNQPRAV</sequence>
<keyword evidence="3" id="KW-0862">Zinc</keyword>
<dbReference type="PANTHER" id="PTHR13748">
    <property type="entry name" value="COBW-RELATED"/>
    <property type="match status" value="1"/>
</dbReference>
<evidence type="ECO:0000256" key="8">
    <source>
        <dbReference type="SAM" id="MobiDB-lite"/>
    </source>
</evidence>
<organism evidence="11 12">
    <name type="scientific">Rhodotorula toruloides</name>
    <name type="common">Yeast</name>
    <name type="synonym">Rhodosporidium toruloides</name>
    <dbReference type="NCBI Taxonomy" id="5286"/>
    <lineage>
        <taxon>Eukaryota</taxon>
        <taxon>Fungi</taxon>
        <taxon>Dikarya</taxon>
        <taxon>Basidiomycota</taxon>
        <taxon>Pucciniomycotina</taxon>
        <taxon>Microbotryomycetes</taxon>
        <taxon>Sporidiobolales</taxon>
        <taxon>Sporidiobolaceae</taxon>
        <taxon>Rhodotorula</taxon>
    </lineage>
</organism>
<evidence type="ECO:0000259" key="9">
    <source>
        <dbReference type="Pfam" id="PF02492"/>
    </source>
</evidence>
<dbReference type="SUPFAM" id="SSF52540">
    <property type="entry name" value="P-loop containing nucleoside triphosphate hydrolases"/>
    <property type="match status" value="1"/>
</dbReference>
<keyword evidence="5" id="KW-0143">Chaperone</keyword>
<name>A0A511KFP7_RHOTO</name>
<dbReference type="InterPro" id="IPR003495">
    <property type="entry name" value="CobW/HypB/UreG_nucleotide-bd"/>
</dbReference>
<dbReference type="InterPro" id="IPR051316">
    <property type="entry name" value="Zinc-reg_GTPase_activator"/>
</dbReference>
<comment type="catalytic activity">
    <reaction evidence="7">
        <text>GTP + H2O = GDP + phosphate + H(+)</text>
        <dbReference type="Rhea" id="RHEA:19669"/>
        <dbReference type="ChEBI" id="CHEBI:15377"/>
        <dbReference type="ChEBI" id="CHEBI:15378"/>
        <dbReference type="ChEBI" id="CHEBI:37565"/>
        <dbReference type="ChEBI" id="CHEBI:43474"/>
        <dbReference type="ChEBI" id="CHEBI:58189"/>
    </reaction>
    <physiologicalReaction direction="left-to-right" evidence="7">
        <dbReference type="Rhea" id="RHEA:19670"/>
    </physiologicalReaction>
</comment>
<evidence type="ECO:0000256" key="5">
    <source>
        <dbReference type="ARBA" id="ARBA00023186"/>
    </source>
</evidence>
<evidence type="ECO:0000256" key="6">
    <source>
        <dbReference type="ARBA" id="ARBA00034320"/>
    </source>
</evidence>
<dbReference type="GO" id="GO:0005737">
    <property type="term" value="C:cytoplasm"/>
    <property type="evidence" value="ECO:0007669"/>
    <property type="project" value="TreeGrafter"/>
</dbReference>
<feature type="domain" description="CobW C-terminal" evidence="10">
    <location>
        <begin position="333"/>
        <end position="399"/>
    </location>
</feature>
<keyword evidence="2" id="KW-0378">Hydrolase</keyword>
<keyword evidence="4" id="KW-0342">GTP-binding</keyword>
<evidence type="ECO:0000256" key="4">
    <source>
        <dbReference type="ARBA" id="ARBA00023134"/>
    </source>
</evidence>
<protein>
    <submittedName>
        <fullName evidence="11">COBW domain containing protein 2</fullName>
    </submittedName>
</protein>
<dbReference type="OrthoDB" id="258627at2759"/>
<proteinExistence type="inferred from homology"/>
<dbReference type="InterPro" id="IPR027417">
    <property type="entry name" value="P-loop_NTPase"/>
</dbReference>
<reference evidence="11 12" key="1">
    <citation type="submission" date="2019-07" db="EMBL/GenBank/DDBJ databases">
        <title>Rhodotorula toruloides NBRC10032 genome sequencing.</title>
        <authorList>
            <person name="Shida Y."/>
            <person name="Takaku H."/>
            <person name="Ogasawara W."/>
            <person name="Mori K."/>
        </authorList>
    </citation>
    <scope>NUCLEOTIDE SEQUENCE [LARGE SCALE GENOMIC DNA]</scope>
    <source>
        <strain evidence="11 12">NBRC10032</strain>
    </source>
</reference>
<dbReference type="Gene3D" id="3.30.1220.10">
    <property type="entry name" value="CobW-like, C-terminal domain"/>
    <property type="match status" value="1"/>
</dbReference>
<dbReference type="Gene3D" id="3.40.50.300">
    <property type="entry name" value="P-loop containing nucleotide triphosphate hydrolases"/>
    <property type="match status" value="1"/>
</dbReference>
<dbReference type="SUPFAM" id="SSF90002">
    <property type="entry name" value="Hypothetical protein YjiA, C-terminal domain"/>
    <property type="match status" value="1"/>
</dbReference>
<dbReference type="Pfam" id="PF07683">
    <property type="entry name" value="CobW_C"/>
    <property type="match status" value="1"/>
</dbReference>
<gene>
    <name evidence="11" type="ORF">Rt10032_c07g3215</name>
</gene>
<comment type="caution">
    <text evidence="11">The sequence shown here is derived from an EMBL/GenBank/DDBJ whole genome shotgun (WGS) entry which is preliminary data.</text>
</comment>
<evidence type="ECO:0000313" key="12">
    <source>
        <dbReference type="Proteomes" id="UP000321518"/>
    </source>
</evidence>